<dbReference type="SUPFAM" id="SSF55811">
    <property type="entry name" value="Nudix"/>
    <property type="match status" value="1"/>
</dbReference>
<evidence type="ECO:0000313" key="5">
    <source>
        <dbReference type="Proteomes" id="UP000217838"/>
    </source>
</evidence>
<dbReference type="Proteomes" id="UP000217838">
    <property type="component" value="Unassembled WGS sequence"/>
</dbReference>
<dbReference type="PANTHER" id="PTHR11839">
    <property type="entry name" value="UDP/ADP-SUGAR PYROPHOSPHATASE"/>
    <property type="match status" value="1"/>
</dbReference>
<evidence type="ECO:0000256" key="1">
    <source>
        <dbReference type="ARBA" id="ARBA00001946"/>
    </source>
</evidence>
<dbReference type="Gene3D" id="3.90.79.10">
    <property type="entry name" value="Nucleoside Triphosphate Pyrophosphohydrolase"/>
    <property type="match status" value="1"/>
</dbReference>
<dbReference type="PROSITE" id="PS00893">
    <property type="entry name" value="NUDIX_BOX"/>
    <property type="match status" value="1"/>
</dbReference>
<evidence type="ECO:0000259" key="3">
    <source>
        <dbReference type="PROSITE" id="PS51462"/>
    </source>
</evidence>
<dbReference type="GO" id="GO:0005829">
    <property type="term" value="C:cytosol"/>
    <property type="evidence" value="ECO:0007669"/>
    <property type="project" value="TreeGrafter"/>
</dbReference>
<dbReference type="CDD" id="cd03424">
    <property type="entry name" value="NUDIX_ADPRase_Nudt5_UGPPase_Nudt14"/>
    <property type="match status" value="1"/>
</dbReference>
<dbReference type="InterPro" id="IPR020084">
    <property type="entry name" value="NUDIX_hydrolase_CS"/>
</dbReference>
<organism evidence="4 5">
    <name type="scientific">Aerophobetes bacterium</name>
    <dbReference type="NCBI Taxonomy" id="2030807"/>
    <lineage>
        <taxon>Bacteria</taxon>
        <taxon>Candidatus Aerophobota</taxon>
    </lineage>
</organism>
<dbReference type="AlphaFoldDB" id="A0A2A4YBR0"/>
<dbReference type="GO" id="GO:0019693">
    <property type="term" value="P:ribose phosphate metabolic process"/>
    <property type="evidence" value="ECO:0007669"/>
    <property type="project" value="TreeGrafter"/>
</dbReference>
<dbReference type="InterPro" id="IPR015797">
    <property type="entry name" value="NUDIX_hydrolase-like_dom_sf"/>
</dbReference>
<dbReference type="Pfam" id="PF00293">
    <property type="entry name" value="NUDIX"/>
    <property type="match status" value="1"/>
</dbReference>
<evidence type="ECO:0000313" key="4">
    <source>
        <dbReference type="EMBL" id="PCI92090.1"/>
    </source>
</evidence>
<dbReference type="EMBL" id="NVUU01000118">
    <property type="protein sequence ID" value="PCI92090.1"/>
    <property type="molecule type" value="Genomic_DNA"/>
</dbReference>
<gene>
    <name evidence="4" type="ORF">COB11_07910</name>
</gene>
<accession>A0A2A4YBR0</accession>
<feature type="domain" description="Nudix hydrolase" evidence="3">
    <location>
        <begin position="41"/>
        <end position="180"/>
    </location>
</feature>
<evidence type="ECO:0000256" key="2">
    <source>
        <dbReference type="ARBA" id="ARBA00022801"/>
    </source>
</evidence>
<dbReference type="GO" id="GO:0006753">
    <property type="term" value="P:nucleoside phosphate metabolic process"/>
    <property type="evidence" value="ECO:0007669"/>
    <property type="project" value="TreeGrafter"/>
</dbReference>
<dbReference type="PANTHER" id="PTHR11839:SF18">
    <property type="entry name" value="NUDIX HYDROLASE DOMAIN-CONTAINING PROTEIN"/>
    <property type="match status" value="1"/>
</dbReference>
<sequence>MARKDTKVIRKRLVYEGFFDFREDILLDHNEQEYQYNFLVAKAEACAILPEIEEDKFVLTYEYRYPVGKTILSCPGGRLDDGEDPVFGAKRELLEETGYEAKEMINLHLFYPFPSVCDQRVHLFLAKGLTKVAEPNLDPLEEIETTILSMAEIKKLDYAEFPADGVLHSLLFHRSLYLSD</sequence>
<dbReference type="PROSITE" id="PS51462">
    <property type="entry name" value="NUDIX"/>
    <property type="match status" value="1"/>
</dbReference>
<keyword evidence="2" id="KW-0378">Hydrolase</keyword>
<dbReference type="InterPro" id="IPR000086">
    <property type="entry name" value="NUDIX_hydrolase_dom"/>
</dbReference>
<protein>
    <submittedName>
        <fullName evidence="4">ADP-ribose pyrophosphatase</fullName>
    </submittedName>
</protein>
<dbReference type="GO" id="GO:0016787">
    <property type="term" value="F:hydrolase activity"/>
    <property type="evidence" value="ECO:0007669"/>
    <property type="project" value="UniProtKB-KW"/>
</dbReference>
<comment type="caution">
    <text evidence="4">The sequence shown here is derived from an EMBL/GenBank/DDBJ whole genome shotgun (WGS) entry which is preliminary data.</text>
</comment>
<reference evidence="5" key="1">
    <citation type="submission" date="2017-08" db="EMBL/GenBank/DDBJ databases">
        <title>A dynamic microbial community with high functional redundancy inhabits the cold, oxic subseafloor aquifer.</title>
        <authorList>
            <person name="Tully B.J."/>
            <person name="Wheat C.G."/>
            <person name="Glazer B.T."/>
            <person name="Huber J.A."/>
        </authorList>
    </citation>
    <scope>NUCLEOTIDE SEQUENCE [LARGE SCALE GENOMIC DNA]</scope>
</reference>
<proteinExistence type="predicted"/>
<comment type="cofactor">
    <cofactor evidence="1">
        <name>Mg(2+)</name>
        <dbReference type="ChEBI" id="CHEBI:18420"/>
    </cofactor>
</comment>
<name>A0A2A4YBR0_UNCAE</name>